<sequence>VDHILRTISSGSAGGLDIRRPMPLKLISKYVSKAKFVSQIAGTMNGMPVGEEEFEYNKEGQRDCKGGELLGKKKKFPECLWENSKMNIIGEKDDLPVHFCDKCDLPSQVYGPVILCKYAFCYDCANLCDENEDDYVSRL</sequence>
<proteinExistence type="predicted"/>
<dbReference type="GO" id="GO:0030155">
    <property type="term" value="P:regulation of cell adhesion"/>
    <property type="evidence" value="ECO:0007669"/>
    <property type="project" value="TreeGrafter"/>
</dbReference>
<dbReference type="Ensembl" id="ENSUMAT00000018395.1">
    <property type="protein sequence ID" value="ENSUMAP00000015552.1"/>
    <property type="gene ID" value="ENSUMAG00000011412.1"/>
</dbReference>
<protein>
    <submittedName>
        <fullName evidence="1">Uncharacterized protein</fullName>
    </submittedName>
</protein>
<dbReference type="Gene3D" id="3.30.40.10">
    <property type="entry name" value="Zinc/RING finger domain, C3HC4 (zinc finger)"/>
    <property type="match status" value="1"/>
</dbReference>
<dbReference type="PANTHER" id="PTHR13480">
    <property type="entry name" value="E3 UBIQUITIN-PROTEIN LIGASE HAKAI-RELATED"/>
    <property type="match status" value="1"/>
</dbReference>
<name>A0A452U4B8_URSMA</name>
<dbReference type="InterPro" id="IPR013083">
    <property type="entry name" value="Znf_RING/FYVE/PHD"/>
</dbReference>
<dbReference type="GO" id="GO:0016567">
    <property type="term" value="P:protein ubiquitination"/>
    <property type="evidence" value="ECO:0007669"/>
    <property type="project" value="InterPro"/>
</dbReference>
<dbReference type="GeneTree" id="ENSGT00510000047522"/>
<organism evidence="1">
    <name type="scientific">Ursus maritimus</name>
    <name type="common">Polar bear</name>
    <name type="synonym">Thalarctos maritimus</name>
    <dbReference type="NCBI Taxonomy" id="29073"/>
    <lineage>
        <taxon>Eukaryota</taxon>
        <taxon>Metazoa</taxon>
        <taxon>Chordata</taxon>
        <taxon>Craniata</taxon>
        <taxon>Vertebrata</taxon>
        <taxon>Euteleostomi</taxon>
        <taxon>Mammalia</taxon>
        <taxon>Eutheria</taxon>
        <taxon>Laurasiatheria</taxon>
        <taxon>Carnivora</taxon>
        <taxon>Caniformia</taxon>
        <taxon>Ursidae</taxon>
        <taxon>Ursus</taxon>
    </lineage>
</organism>
<dbReference type="AlphaFoldDB" id="A0A452U4B8"/>
<dbReference type="PANTHER" id="PTHR13480:SF1">
    <property type="entry name" value="E3 UBIQUITIN-PROTEIN LIGASE CBLL2"/>
    <property type="match status" value="1"/>
</dbReference>
<accession>A0A452U4B8</accession>
<reference evidence="1" key="1">
    <citation type="submission" date="2019-03" db="UniProtKB">
        <authorList>
            <consortium name="Ensembl"/>
        </authorList>
    </citation>
    <scope>IDENTIFICATION</scope>
</reference>
<evidence type="ECO:0000313" key="1">
    <source>
        <dbReference type="Ensembl" id="ENSUMAP00000015552"/>
    </source>
</evidence>
<dbReference type="InterPro" id="IPR040383">
    <property type="entry name" value="HAKAI/CBLL2"/>
</dbReference>
<dbReference type="GO" id="GO:0061630">
    <property type="term" value="F:ubiquitin protein ligase activity"/>
    <property type="evidence" value="ECO:0007669"/>
    <property type="project" value="InterPro"/>
</dbReference>